<dbReference type="NCBIfam" id="TIGR00639">
    <property type="entry name" value="PurN"/>
    <property type="match status" value="1"/>
</dbReference>
<dbReference type="EMBL" id="JAWJZY010000003">
    <property type="protein sequence ID" value="MEE8659208.1"/>
    <property type="molecule type" value="Genomic_DNA"/>
</dbReference>
<dbReference type="Gene3D" id="3.40.50.170">
    <property type="entry name" value="Formyl transferase, N-terminal domain"/>
    <property type="match status" value="1"/>
</dbReference>
<comment type="caution">
    <text evidence="6">The sequence shown here is derived from an EMBL/GenBank/DDBJ whole genome shotgun (WGS) entry which is preliminary data.</text>
</comment>
<keyword evidence="2 4" id="KW-0808">Transferase</keyword>
<keyword evidence="3 4" id="KW-0658">Purine biosynthesis</keyword>
<comment type="pathway">
    <text evidence="1 4">Purine metabolism; IMP biosynthesis via de novo pathway; N(2)-formyl-N(1)-(5-phospho-D-ribosyl)glycinamide from N(1)-(5-phospho-D-ribosyl)glycinamide (10-formyl THF route): step 1/1.</text>
</comment>
<comment type="function">
    <text evidence="4">Catalyzes the transfer of a formyl group from 10-formyltetrahydrofolate to 5-phospho-ribosyl-glycinamide (GAR), producing 5-phospho-ribosyl-N-formylglycinamide (FGAR) and tetrahydrofolate.</text>
</comment>
<dbReference type="HAMAP" id="MF_01930">
    <property type="entry name" value="PurN"/>
    <property type="match status" value="1"/>
</dbReference>
<organism evidence="6 7">
    <name type="scientific">Sorlinia euscelidii</name>
    <dbReference type="NCBI Taxonomy" id="3081148"/>
    <lineage>
        <taxon>Bacteria</taxon>
        <taxon>Pseudomonadati</taxon>
        <taxon>Pseudomonadota</taxon>
        <taxon>Alphaproteobacteria</taxon>
        <taxon>Acetobacterales</taxon>
        <taxon>Acetobacteraceae</taxon>
        <taxon>Sorlinia</taxon>
    </lineage>
</organism>
<dbReference type="Proteomes" id="UP001312908">
    <property type="component" value="Unassembled WGS sequence"/>
</dbReference>
<dbReference type="EC" id="2.1.2.2" evidence="4"/>
<protein>
    <recommendedName>
        <fullName evidence="4">Phosphoribosylglycinamide formyltransferase</fullName>
        <ecNumber evidence="4">2.1.2.2</ecNumber>
    </recommendedName>
    <alternativeName>
        <fullName evidence="4">5'-phosphoribosylglycinamide transformylase</fullName>
    </alternativeName>
    <alternativeName>
        <fullName evidence="4">GAR transformylase</fullName>
        <shortName evidence="4">GART</shortName>
    </alternativeName>
</protein>
<dbReference type="SUPFAM" id="SSF53328">
    <property type="entry name" value="Formyltransferase"/>
    <property type="match status" value="1"/>
</dbReference>
<dbReference type="RefSeq" id="WP_394820046.1">
    <property type="nucleotide sequence ID" value="NZ_JAWJZY010000003.1"/>
</dbReference>
<feature type="domain" description="Formyl transferase N-terminal" evidence="5">
    <location>
        <begin position="7"/>
        <end position="186"/>
    </location>
</feature>
<sequence>MRAKLPIAILISGRGSNMEALLNACDAPDYPAEVVAVLSNNPDAAGLDIARAKGIPAHAIDHRPFRQDRESHERAMDRALREAGARIICLAGYMRVLTPFFVKAWSGRMLNIHPSLLPKYPGLHTHQRALDSGDTTHGATVHLVTSGVDEGPVIAQARINIRPDDTAETLSERLLPKEHALYQDALRQFITDQASVL</sequence>
<name>A0ABU7U3E4_9PROT</name>
<feature type="active site" description="Proton donor" evidence="4">
    <location>
        <position position="113"/>
    </location>
</feature>
<dbReference type="CDD" id="cd08645">
    <property type="entry name" value="FMT_core_GART"/>
    <property type="match status" value="1"/>
</dbReference>
<gene>
    <name evidence="4" type="primary">purN</name>
    <name evidence="6" type="ORF">DOFOFD_09305</name>
</gene>
<dbReference type="InterPro" id="IPR002376">
    <property type="entry name" value="Formyl_transf_N"/>
</dbReference>
<evidence type="ECO:0000313" key="6">
    <source>
        <dbReference type="EMBL" id="MEE8659208.1"/>
    </source>
</evidence>
<feature type="site" description="Raises pKa of active site His" evidence="4">
    <location>
        <position position="149"/>
    </location>
</feature>
<evidence type="ECO:0000256" key="3">
    <source>
        <dbReference type="ARBA" id="ARBA00022755"/>
    </source>
</evidence>
<reference evidence="6 7" key="1">
    <citation type="submission" date="2023-10" db="EMBL/GenBank/DDBJ databases">
        <title>Sorlinia euscelidii gen. nov., sp. nov., an acetic acid bacteria isolated from the gut of Euscelidius variegatus emitter.</title>
        <authorList>
            <person name="Michoud G."/>
            <person name="Marasco R."/>
            <person name="Seferji K."/>
            <person name="Gonella E."/>
            <person name="Garuglieri E."/>
            <person name="Alma A."/>
            <person name="Mapelli F."/>
            <person name="Borin S."/>
            <person name="Daffonchio D."/>
            <person name="Crotti E."/>
        </authorList>
    </citation>
    <scope>NUCLEOTIDE SEQUENCE [LARGE SCALE GENOMIC DNA]</scope>
    <source>
        <strain evidence="6 7">EV16P</strain>
    </source>
</reference>
<proteinExistence type="inferred from homology"/>
<evidence type="ECO:0000256" key="4">
    <source>
        <dbReference type="HAMAP-Rule" id="MF_01930"/>
    </source>
</evidence>
<dbReference type="PANTHER" id="PTHR43369">
    <property type="entry name" value="PHOSPHORIBOSYLGLYCINAMIDE FORMYLTRANSFERASE"/>
    <property type="match status" value="1"/>
</dbReference>
<evidence type="ECO:0000256" key="2">
    <source>
        <dbReference type="ARBA" id="ARBA00022679"/>
    </source>
</evidence>
<comment type="catalytic activity">
    <reaction evidence="4">
        <text>N(1)-(5-phospho-beta-D-ribosyl)glycinamide + (6R)-10-formyltetrahydrofolate = N(2)-formyl-N(1)-(5-phospho-beta-D-ribosyl)glycinamide + (6S)-5,6,7,8-tetrahydrofolate + H(+)</text>
        <dbReference type="Rhea" id="RHEA:15053"/>
        <dbReference type="ChEBI" id="CHEBI:15378"/>
        <dbReference type="ChEBI" id="CHEBI:57453"/>
        <dbReference type="ChEBI" id="CHEBI:143788"/>
        <dbReference type="ChEBI" id="CHEBI:147286"/>
        <dbReference type="ChEBI" id="CHEBI:195366"/>
        <dbReference type="EC" id="2.1.2.2"/>
    </reaction>
</comment>
<comment type="similarity">
    <text evidence="4">Belongs to the GART family.</text>
</comment>
<feature type="binding site" evidence="4">
    <location>
        <begin position="15"/>
        <end position="17"/>
    </location>
    <ligand>
        <name>N(1)-(5-phospho-beta-D-ribosyl)glycinamide</name>
        <dbReference type="ChEBI" id="CHEBI:143788"/>
    </ligand>
</feature>
<evidence type="ECO:0000313" key="7">
    <source>
        <dbReference type="Proteomes" id="UP001312908"/>
    </source>
</evidence>
<comment type="caution">
    <text evidence="4">Lacks conserved residue(s) required for the propagation of feature annotation.</text>
</comment>
<dbReference type="PANTHER" id="PTHR43369:SF2">
    <property type="entry name" value="PHOSPHORIBOSYLGLYCINAMIDE FORMYLTRANSFERASE"/>
    <property type="match status" value="1"/>
</dbReference>
<feature type="binding site" evidence="4">
    <location>
        <position position="69"/>
    </location>
    <ligand>
        <name>(6R)-10-formyltetrahydrofolate</name>
        <dbReference type="ChEBI" id="CHEBI:195366"/>
    </ligand>
</feature>
<evidence type="ECO:0000259" key="5">
    <source>
        <dbReference type="Pfam" id="PF00551"/>
    </source>
</evidence>
<keyword evidence="7" id="KW-1185">Reference proteome</keyword>
<evidence type="ECO:0000256" key="1">
    <source>
        <dbReference type="ARBA" id="ARBA00005054"/>
    </source>
</evidence>
<dbReference type="InterPro" id="IPR004607">
    <property type="entry name" value="GART"/>
</dbReference>
<accession>A0ABU7U3E4</accession>
<feature type="binding site" evidence="4">
    <location>
        <position position="111"/>
    </location>
    <ligand>
        <name>(6R)-10-formyltetrahydrofolate</name>
        <dbReference type="ChEBI" id="CHEBI:195366"/>
    </ligand>
</feature>
<dbReference type="InterPro" id="IPR036477">
    <property type="entry name" value="Formyl_transf_N_sf"/>
</dbReference>
<dbReference type="Pfam" id="PF00551">
    <property type="entry name" value="Formyl_trans_N"/>
    <property type="match status" value="1"/>
</dbReference>